<name>W4V9B6_9FIRM</name>
<organism evidence="1 2">
    <name type="scientific">Acetivibrio straminisolvens JCM 21531</name>
    <dbReference type="NCBI Taxonomy" id="1294263"/>
    <lineage>
        <taxon>Bacteria</taxon>
        <taxon>Bacillati</taxon>
        <taxon>Bacillota</taxon>
        <taxon>Clostridia</taxon>
        <taxon>Eubacteriales</taxon>
        <taxon>Oscillospiraceae</taxon>
        <taxon>Acetivibrio</taxon>
    </lineage>
</organism>
<accession>W4V9B6</accession>
<dbReference type="STRING" id="1294263.JCM21531_3336"/>
<keyword evidence="2" id="KW-1185">Reference proteome</keyword>
<evidence type="ECO:0000313" key="2">
    <source>
        <dbReference type="Proteomes" id="UP000019109"/>
    </source>
</evidence>
<dbReference type="RefSeq" id="WP_131464469.1">
    <property type="nucleotide sequence ID" value="NZ_BAVR01000046.1"/>
</dbReference>
<protein>
    <submittedName>
        <fullName evidence="1">Uncharacterized protein</fullName>
    </submittedName>
</protein>
<sequence length="68" mass="8087">MTIISIKDVFFGFKSFFHAIGTVAENRLICFGEQMLKIWLYYCHTILILRKIGFDGKIKGYKRRPLIW</sequence>
<evidence type="ECO:0000313" key="1">
    <source>
        <dbReference type="EMBL" id="GAE89776.1"/>
    </source>
</evidence>
<dbReference type="AlphaFoldDB" id="W4V9B6"/>
<dbReference type="Proteomes" id="UP000019109">
    <property type="component" value="Unassembled WGS sequence"/>
</dbReference>
<proteinExistence type="predicted"/>
<comment type="caution">
    <text evidence="1">The sequence shown here is derived from an EMBL/GenBank/DDBJ whole genome shotgun (WGS) entry which is preliminary data.</text>
</comment>
<gene>
    <name evidence="1" type="ORF">JCM21531_3336</name>
</gene>
<dbReference type="EMBL" id="BAVR01000046">
    <property type="protein sequence ID" value="GAE89776.1"/>
    <property type="molecule type" value="Genomic_DNA"/>
</dbReference>
<reference evidence="1" key="1">
    <citation type="journal article" date="2014" name="Genome Announc.">
        <title>Draft Genome Sequence of Clostridium straminisolvens Strain JCM 21531T, Isolated from a Cellulose-Degrading Bacterial Community.</title>
        <authorList>
            <person name="Yuki M."/>
            <person name="Oshima K."/>
            <person name="Suda W."/>
            <person name="Sakamoto M."/>
            <person name="Kitamura K."/>
            <person name="Iida T."/>
            <person name="Hattori M."/>
            <person name="Ohkuma M."/>
        </authorList>
    </citation>
    <scope>NUCLEOTIDE SEQUENCE [LARGE SCALE GENOMIC DNA]</scope>
    <source>
        <strain evidence="1">JCM 21531</strain>
    </source>
</reference>